<proteinExistence type="predicted"/>
<keyword evidence="1" id="KW-0472">Membrane</keyword>
<comment type="caution">
    <text evidence="2">The sequence shown here is derived from an EMBL/GenBank/DDBJ whole genome shotgun (WGS) entry which is preliminary data.</text>
</comment>
<keyword evidence="1" id="KW-0812">Transmembrane</keyword>
<reference evidence="2 3" key="1">
    <citation type="journal article" date="2020" name="FEMS Microbiol. Ecol.">
        <title>Temporal dynamics of bacterial communities during seed development and maturation.</title>
        <authorList>
            <person name="Chesneau G."/>
            <person name="Torres-Cortes G."/>
            <person name="Briand M."/>
            <person name="Darrasse A."/>
            <person name="Preveaux A."/>
            <person name="Marais C."/>
            <person name="Jacques M.A."/>
            <person name="Shade A."/>
            <person name="Barret M."/>
        </authorList>
    </citation>
    <scope>NUCLEOTIDE SEQUENCE [LARGE SCALE GENOMIC DNA]</scope>
    <source>
        <strain evidence="2 3">CFBP13723</strain>
    </source>
</reference>
<evidence type="ECO:0000313" key="2">
    <source>
        <dbReference type="EMBL" id="MBD8121401.1"/>
    </source>
</evidence>
<keyword evidence="1" id="KW-1133">Transmembrane helix</keyword>
<organism evidence="2 3">
    <name type="scientific">Pseudomonas lutea</name>
    <dbReference type="NCBI Taxonomy" id="243924"/>
    <lineage>
        <taxon>Bacteria</taxon>
        <taxon>Pseudomonadati</taxon>
        <taxon>Pseudomonadota</taxon>
        <taxon>Gammaproteobacteria</taxon>
        <taxon>Pseudomonadales</taxon>
        <taxon>Pseudomonadaceae</taxon>
        <taxon>Pseudomonas</taxon>
    </lineage>
</organism>
<accession>A0ABR9A6I7</accession>
<name>A0ABR9A6I7_9PSED</name>
<dbReference type="EMBL" id="JACYNP010000003">
    <property type="protein sequence ID" value="MBD8121401.1"/>
    <property type="molecule type" value="Genomic_DNA"/>
</dbReference>
<sequence length="63" mass="7041">MKNTTQLLDDSAASGDWIMLRFIIPLVRLLATHVSAVAFFMPAQGNCRESRDTAECRKFPLDA</sequence>
<evidence type="ECO:0000256" key="1">
    <source>
        <dbReference type="SAM" id="Phobius"/>
    </source>
</evidence>
<keyword evidence="3" id="KW-1185">Reference proteome</keyword>
<gene>
    <name evidence="2" type="ORF">IFT62_09275</name>
</gene>
<protein>
    <submittedName>
        <fullName evidence="2">Uncharacterized protein</fullName>
    </submittedName>
</protein>
<dbReference type="RefSeq" id="WP_191943934.1">
    <property type="nucleotide sequence ID" value="NZ_JACYNP010000003.1"/>
</dbReference>
<dbReference type="Proteomes" id="UP000625247">
    <property type="component" value="Unassembled WGS sequence"/>
</dbReference>
<feature type="transmembrane region" description="Helical" evidence="1">
    <location>
        <begin position="20"/>
        <end position="41"/>
    </location>
</feature>
<evidence type="ECO:0000313" key="3">
    <source>
        <dbReference type="Proteomes" id="UP000625247"/>
    </source>
</evidence>